<dbReference type="GO" id="GO:0007156">
    <property type="term" value="P:homophilic cell adhesion via plasma membrane adhesion molecules"/>
    <property type="evidence" value="ECO:0007669"/>
    <property type="project" value="InterPro"/>
</dbReference>
<feature type="compositionally biased region" description="Polar residues" evidence="12">
    <location>
        <begin position="922"/>
        <end position="932"/>
    </location>
</feature>
<feature type="signal peptide" evidence="14">
    <location>
        <begin position="1"/>
        <end position="19"/>
    </location>
</feature>
<keyword evidence="6 11" id="KW-0106">Calcium</keyword>
<reference evidence="16 17" key="1">
    <citation type="submission" date="2020-08" db="EMBL/GenBank/DDBJ databases">
        <authorList>
            <person name="Hejnol A."/>
        </authorList>
    </citation>
    <scope>NUCLEOTIDE SEQUENCE [LARGE SCALE GENOMIC DNA]</scope>
</reference>
<dbReference type="GO" id="GO:0016342">
    <property type="term" value="C:catenin complex"/>
    <property type="evidence" value="ECO:0007669"/>
    <property type="project" value="TreeGrafter"/>
</dbReference>
<dbReference type="FunFam" id="2.60.40.60:FF:000094">
    <property type="entry name" value="protocadherin gamma-C4 isoform X2"/>
    <property type="match status" value="1"/>
</dbReference>
<dbReference type="GO" id="GO:0005912">
    <property type="term" value="C:adherens junction"/>
    <property type="evidence" value="ECO:0007669"/>
    <property type="project" value="TreeGrafter"/>
</dbReference>
<evidence type="ECO:0000256" key="6">
    <source>
        <dbReference type="ARBA" id="ARBA00022837"/>
    </source>
</evidence>
<dbReference type="FunFam" id="2.60.40.60:FF:000002">
    <property type="entry name" value="Protocadherin alpha 2"/>
    <property type="match status" value="1"/>
</dbReference>
<keyword evidence="8 13" id="KW-1133">Transmembrane helix</keyword>
<dbReference type="PANTHER" id="PTHR24027:SF422">
    <property type="entry name" value="CADHERIN DOMAIN-CONTAINING PROTEIN"/>
    <property type="match status" value="1"/>
</dbReference>
<dbReference type="InterPro" id="IPR020894">
    <property type="entry name" value="Cadherin_CS"/>
</dbReference>
<feature type="domain" description="Cadherin" evidence="15">
    <location>
        <begin position="134"/>
        <end position="235"/>
    </location>
</feature>
<feature type="compositionally biased region" description="Polar residues" evidence="12">
    <location>
        <begin position="898"/>
        <end position="908"/>
    </location>
</feature>
<dbReference type="GO" id="GO:0045296">
    <property type="term" value="F:cadherin binding"/>
    <property type="evidence" value="ECO:0007669"/>
    <property type="project" value="TreeGrafter"/>
</dbReference>
<feature type="compositionally biased region" description="Polar residues" evidence="12">
    <location>
        <begin position="1018"/>
        <end position="1034"/>
    </location>
</feature>
<keyword evidence="7" id="KW-0130">Cell adhesion</keyword>
<comment type="caution">
    <text evidence="16">The sequence shown here is derived from an EMBL/GenBank/DDBJ whole genome shotgun (WGS) entry which is preliminary data.</text>
</comment>
<dbReference type="PANTHER" id="PTHR24027">
    <property type="entry name" value="CADHERIN-23"/>
    <property type="match status" value="1"/>
</dbReference>
<dbReference type="CDD" id="cd11304">
    <property type="entry name" value="Cadherin_repeat"/>
    <property type="match status" value="7"/>
</dbReference>
<dbReference type="GO" id="GO:0005509">
    <property type="term" value="F:calcium ion binding"/>
    <property type="evidence" value="ECO:0007669"/>
    <property type="project" value="UniProtKB-UniRule"/>
</dbReference>
<feature type="compositionally biased region" description="Polar residues" evidence="12">
    <location>
        <begin position="971"/>
        <end position="982"/>
    </location>
</feature>
<evidence type="ECO:0000256" key="9">
    <source>
        <dbReference type="ARBA" id="ARBA00023136"/>
    </source>
</evidence>
<feature type="domain" description="Cadherin" evidence="15">
    <location>
        <begin position="42"/>
        <end position="133"/>
    </location>
</feature>
<evidence type="ECO:0000313" key="17">
    <source>
        <dbReference type="Proteomes" id="UP000549394"/>
    </source>
</evidence>
<feature type="domain" description="Cadherin" evidence="15">
    <location>
        <begin position="348"/>
        <end position="455"/>
    </location>
</feature>
<dbReference type="GO" id="GO:0007043">
    <property type="term" value="P:cell-cell junction assembly"/>
    <property type="evidence" value="ECO:0007669"/>
    <property type="project" value="TreeGrafter"/>
</dbReference>
<dbReference type="Proteomes" id="UP000549394">
    <property type="component" value="Unassembled WGS sequence"/>
</dbReference>
<dbReference type="Pfam" id="PF00028">
    <property type="entry name" value="Cadherin"/>
    <property type="match status" value="5"/>
</dbReference>
<keyword evidence="4 14" id="KW-0732">Signal</keyword>
<feature type="domain" description="Cadherin" evidence="15">
    <location>
        <begin position="674"/>
        <end position="783"/>
    </location>
</feature>
<protein>
    <submittedName>
        <fullName evidence="16">DgyrCDS8809</fullName>
    </submittedName>
</protein>
<evidence type="ECO:0000256" key="10">
    <source>
        <dbReference type="ARBA" id="ARBA00023180"/>
    </source>
</evidence>
<sequence length="1053" mass="119558">MSAKLILFLLLLHRVPSNGVRLSIMEEQDYPNLTNIGQYLGDEWKENEVYRTLQYSLKKGFPYEFDIEPTELFKVGNSSGILSTAKAIDREKLCPNLVKCIVNLDVHITPLQRFTKVSLEIQIDDQNDNAPTFARNPIRKSVPEDSKSRIKLDLAIDEDSPDFGVQKYSVVNLPSSYKFVQENVNEIYLEIVQDLDREKQNSYSFKLRAEDTQGNIGETEVKIEVTDVNDNSPTCTQAEFKTSILENSRTGTRVLTISATDKDEGNNGKISYSFAAHSNNQQYFTIDKSSGDIRIGSEELDYESLHPKQILLDVIVTDEGNVKYEGHCKAIIDVLDINDNEPAVNVNLLNGRNVRIRENSETDRNIVLLLISDKDSGENGKFKCEVASNADQFYLETVGENEAMYLKNSVSFDREIRPKEEVVVICRDKAEENRLSSTTVIEVQIDDVNDQEPTFENDIYVAKITENNRPDTYVTVLKANDKDSGENGRIHYEIIEEEVGYENYFYIQINNGFADIWASRRLNYEEKREFELLILAVDHGEPRLNSTTKLKIIVSDEPDPHPVFPTVYEFNVTEGRMKGDYAGRVKAMDSENDERARLEGEPFEYSFNYNRYFTIDSSTGEIETNIELDREQFDKHVLTVTATSKYGNYDSATVDVIINVRDANDNKPNFIFPTLNNYTLFVSRNQEIETFFGTILAEDKDKDENGRLQYHITSGDSENYFRIDERSGKIKLIRSLKDASNNIEFKLEIFVRDNGTPPLHATEILVIRLNTTSSQSSGSSSVFEDENVIIIIAVCAGISLVFIVIIVTMLIIRKRQSREKKGRLYNCRTEEARTQPKSELDVLEEVPNTTVQVVDFQKRPPLKKEVTFELDNSSVVSNWDGDVKPPRYVCKNGPILPKTSTPVTSPNNLWYGREHDSHSDQSDLSNNSNTDSGKGPSEEGFPSLVRLSDAKANLLKNPKKSSLKPPGKFEQISNRYGSNSPLQFDDGLLSNRQPQQGKLTTRFAPLKGENQSKWKRGSMSSDQWDGESTATSGSYDIDQHSVHLHHHDDDIIV</sequence>
<dbReference type="GO" id="GO:0016477">
    <property type="term" value="P:cell migration"/>
    <property type="evidence" value="ECO:0007669"/>
    <property type="project" value="TreeGrafter"/>
</dbReference>
<gene>
    <name evidence="16" type="ORF">DGYR_LOCUS8355</name>
</gene>
<dbReference type="FunFam" id="2.60.40.60:FF:000004">
    <property type="entry name" value="Protocadherin 1 gamma 2"/>
    <property type="match status" value="1"/>
</dbReference>
<dbReference type="AlphaFoldDB" id="A0A7I8VXH0"/>
<feature type="region of interest" description="Disordered" evidence="12">
    <location>
        <begin position="955"/>
        <end position="1034"/>
    </location>
</feature>
<dbReference type="GO" id="GO:0000902">
    <property type="term" value="P:cell morphogenesis"/>
    <property type="evidence" value="ECO:0007669"/>
    <property type="project" value="TreeGrafter"/>
</dbReference>
<dbReference type="PROSITE" id="PS50268">
    <property type="entry name" value="CADHERIN_2"/>
    <property type="match status" value="7"/>
</dbReference>
<keyword evidence="17" id="KW-1185">Reference proteome</keyword>
<keyword evidence="3 13" id="KW-0812">Transmembrane</keyword>
<feature type="domain" description="Cadherin" evidence="15">
    <location>
        <begin position="456"/>
        <end position="564"/>
    </location>
</feature>
<feature type="transmembrane region" description="Helical" evidence="13">
    <location>
        <begin position="788"/>
        <end position="812"/>
    </location>
</feature>
<dbReference type="GO" id="GO:0008013">
    <property type="term" value="F:beta-catenin binding"/>
    <property type="evidence" value="ECO:0007669"/>
    <property type="project" value="TreeGrafter"/>
</dbReference>
<evidence type="ECO:0000259" key="15">
    <source>
        <dbReference type="PROSITE" id="PS50268"/>
    </source>
</evidence>
<keyword evidence="9 13" id="KW-0472">Membrane</keyword>
<proteinExistence type="predicted"/>
<name>A0A7I8VXH0_9ANNE</name>
<feature type="domain" description="Cadherin" evidence="15">
    <location>
        <begin position="236"/>
        <end position="344"/>
    </location>
</feature>
<dbReference type="EMBL" id="CAJFCJ010000012">
    <property type="protein sequence ID" value="CAD5120237.1"/>
    <property type="molecule type" value="Genomic_DNA"/>
</dbReference>
<dbReference type="PROSITE" id="PS00232">
    <property type="entry name" value="CADHERIN_1"/>
    <property type="match status" value="3"/>
</dbReference>
<dbReference type="InterPro" id="IPR002126">
    <property type="entry name" value="Cadherin-like_dom"/>
</dbReference>
<dbReference type="Gene3D" id="2.60.40.60">
    <property type="entry name" value="Cadherins"/>
    <property type="match status" value="7"/>
</dbReference>
<dbReference type="SUPFAM" id="SSF49313">
    <property type="entry name" value="Cadherin-like"/>
    <property type="match status" value="6"/>
</dbReference>
<evidence type="ECO:0000256" key="5">
    <source>
        <dbReference type="ARBA" id="ARBA00022737"/>
    </source>
</evidence>
<feature type="chain" id="PRO_5029489354" evidence="14">
    <location>
        <begin position="20"/>
        <end position="1053"/>
    </location>
</feature>
<evidence type="ECO:0000256" key="13">
    <source>
        <dbReference type="SAM" id="Phobius"/>
    </source>
</evidence>
<keyword evidence="5" id="KW-0677">Repeat</keyword>
<comment type="subcellular location">
    <subcellularLocation>
        <location evidence="1">Cell membrane</location>
        <topology evidence="1">Single-pass type I membrane protein</topology>
    </subcellularLocation>
</comment>
<dbReference type="GO" id="GO:0034332">
    <property type="term" value="P:adherens junction organization"/>
    <property type="evidence" value="ECO:0007669"/>
    <property type="project" value="TreeGrafter"/>
</dbReference>
<evidence type="ECO:0000256" key="8">
    <source>
        <dbReference type="ARBA" id="ARBA00022989"/>
    </source>
</evidence>
<evidence type="ECO:0000256" key="2">
    <source>
        <dbReference type="ARBA" id="ARBA00022475"/>
    </source>
</evidence>
<feature type="domain" description="Cadherin" evidence="15">
    <location>
        <begin position="564"/>
        <end position="670"/>
    </location>
</feature>
<dbReference type="InterPro" id="IPR039808">
    <property type="entry name" value="Cadherin"/>
</dbReference>
<feature type="compositionally biased region" description="Basic and acidic residues" evidence="12">
    <location>
        <begin position="912"/>
        <end position="921"/>
    </location>
</feature>
<dbReference type="GO" id="GO:0044331">
    <property type="term" value="P:cell-cell adhesion mediated by cadherin"/>
    <property type="evidence" value="ECO:0007669"/>
    <property type="project" value="TreeGrafter"/>
</dbReference>
<keyword evidence="10" id="KW-0325">Glycoprotein</keyword>
<keyword evidence="2" id="KW-1003">Cell membrane</keyword>
<evidence type="ECO:0000256" key="1">
    <source>
        <dbReference type="ARBA" id="ARBA00004251"/>
    </source>
</evidence>
<evidence type="ECO:0000256" key="3">
    <source>
        <dbReference type="ARBA" id="ARBA00022692"/>
    </source>
</evidence>
<organism evidence="16 17">
    <name type="scientific">Dimorphilus gyrociliatus</name>
    <dbReference type="NCBI Taxonomy" id="2664684"/>
    <lineage>
        <taxon>Eukaryota</taxon>
        <taxon>Metazoa</taxon>
        <taxon>Spiralia</taxon>
        <taxon>Lophotrochozoa</taxon>
        <taxon>Annelida</taxon>
        <taxon>Polychaeta</taxon>
        <taxon>Polychaeta incertae sedis</taxon>
        <taxon>Dinophilidae</taxon>
        <taxon>Dimorphilus</taxon>
    </lineage>
</organism>
<evidence type="ECO:0000256" key="11">
    <source>
        <dbReference type="PROSITE-ProRule" id="PRU00043"/>
    </source>
</evidence>
<evidence type="ECO:0000256" key="14">
    <source>
        <dbReference type="SAM" id="SignalP"/>
    </source>
</evidence>
<dbReference type="InterPro" id="IPR015919">
    <property type="entry name" value="Cadherin-like_sf"/>
</dbReference>
<accession>A0A7I8VXH0</accession>
<evidence type="ECO:0000256" key="12">
    <source>
        <dbReference type="SAM" id="MobiDB-lite"/>
    </source>
</evidence>
<dbReference type="SMART" id="SM00112">
    <property type="entry name" value="CA"/>
    <property type="match status" value="7"/>
</dbReference>
<evidence type="ECO:0000313" key="16">
    <source>
        <dbReference type="EMBL" id="CAD5120237.1"/>
    </source>
</evidence>
<dbReference type="PRINTS" id="PR00205">
    <property type="entry name" value="CADHERIN"/>
</dbReference>
<dbReference type="OrthoDB" id="6252479at2759"/>
<evidence type="ECO:0000256" key="7">
    <source>
        <dbReference type="ARBA" id="ARBA00022889"/>
    </source>
</evidence>
<feature type="compositionally biased region" description="Polar residues" evidence="12">
    <location>
        <begin position="990"/>
        <end position="999"/>
    </location>
</feature>
<evidence type="ECO:0000256" key="4">
    <source>
        <dbReference type="ARBA" id="ARBA00022729"/>
    </source>
</evidence>
<dbReference type="GO" id="GO:0016339">
    <property type="term" value="P:calcium-dependent cell-cell adhesion via plasma membrane cell adhesion molecules"/>
    <property type="evidence" value="ECO:0007669"/>
    <property type="project" value="TreeGrafter"/>
</dbReference>
<feature type="region of interest" description="Disordered" evidence="12">
    <location>
        <begin position="892"/>
        <end position="942"/>
    </location>
</feature>